<keyword evidence="1" id="KW-1133">Transmembrane helix</keyword>
<dbReference type="AlphaFoldDB" id="A0AAD7ARI2"/>
<keyword evidence="1" id="KW-0812">Transmembrane</keyword>
<accession>A0AAD7ARI2</accession>
<keyword evidence="1" id="KW-0472">Membrane</keyword>
<comment type="caution">
    <text evidence="2">The sequence shown here is derived from an EMBL/GenBank/DDBJ whole genome shotgun (WGS) entry which is preliminary data.</text>
</comment>
<sequence length="335" mass="36933">MFAFHRQPLKAINIYLTYFITTTIFIRLPVWAFMPAIPALRPRPSWPFRRALILQAVKALVQLFFDIGFPVSTGHDPEKIAPSPAASESGFPWIVGEPKELADRISNNVQAVRTAGYWFYASPTNIGGVEHASSDELVILHLHSGGHVMGSAHPKGGPTGPACNGLESSTVRRKSNGFLLVVIGLRPPLRFLRQTRFRPAYSIVSLVFRGGNLAISLVRHLASNASSVLSLPVPRGLVLTSPSVEWGVTHDGTECSWRLNSASDYSIPFFGGCTQESLLGNLPIEMAYTSPWTSPASQKLHPADVEHLFQGFPATFVLSRYPHVLRPTPQEYRQR</sequence>
<evidence type="ECO:0000313" key="3">
    <source>
        <dbReference type="Proteomes" id="UP001218218"/>
    </source>
</evidence>
<proteinExistence type="predicted"/>
<feature type="transmembrane region" description="Helical" evidence="1">
    <location>
        <begin position="12"/>
        <end position="34"/>
    </location>
</feature>
<gene>
    <name evidence="2" type="ORF">DFH08DRAFT_929446</name>
</gene>
<evidence type="ECO:0000313" key="2">
    <source>
        <dbReference type="EMBL" id="KAJ7366630.1"/>
    </source>
</evidence>
<evidence type="ECO:0000256" key="1">
    <source>
        <dbReference type="SAM" id="Phobius"/>
    </source>
</evidence>
<keyword evidence="3" id="KW-1185">Reference proteome</keyword>
<name>A0AAD7ARI2_9AGAR</name>
<dbReference type="Gene3D" id="3.40.50.1820">
    <property type="entry name" value="alpha/beta hydrolase"/>
    <property type="match status" value="1"/>
</dbReference>
<dbReference type="Proteomes" id="UP001218218">
    <property type="component" value="Unassembled WGS sequence"/>
</dbReference>
<protein>
    <submittedName>
        <fullName evidence="2">Uncharacterized protein</fullName>
    </submittedName>
</protein>
<dbReference type="EMBL" id="JARIHO010000002">
    <property type="protein sequence ID" value="KAJ7366630.1"/>
    <property type="molecule type" value="Genomic_DNA"/>
</dbReference>
<reference evidence="2" key="1">
    <citation type="submission" date="2023-03" db="EMBL/GenBank/DDBJ databases">
        <title>Massive genome expansion in bonnet fungi (Mycena s.s.) driven by repeated elements and novel gene families across ecological guilds.</title>
        <authorList>
            <consortium name="Lawrence Berkeley National Laboratory"/>
            <person name="Harder C.B."/>
            <person name="Miyauchi S."/>
            <person name="Viragh M."/>
            <person name="Kuo A."/>
            <person name="Thoen E."/>
            <person name="Andreopoulos B."/>
            <person name="Lu D."/>
            <person name="Skrede I."/>
            <person name="Drula E."/>
            <person name="Henrissat B."/>
            <person name="Morin E."/>
            <person name="Kohler A."/>
            <person name="Barry K."/>
            <person name="LaButti K."/>
            <person name="Morin E."/>
            <person name="Salamov A."/>
            <person name="Lipzen A."/>
            <person name="Mereny Z."/>
            <person name="Hegedus B."/>
            <person name="Baldrian P."/>
            <person name="Stursova M."/>
            <person name="Weitz H."/>
            <person name="Taylor A."/>
            <person name="Grigoriev I.V."/>
            <person name="Nagy L.G."/>
            <person name="Martin F."/>
            <person name="Kauserud H."/>
        </authorList>
    </citation>
    <scope>NUCLEOTIDE SEQUENCE</scope>
    <source>
        <strain evidence="2">CBHHK002</strain>
    </source>
</reference>
<organism evidence="2 3">
    <name type="scientific">Mycena albidolilacea</name>
    <dbReference type="NCBI Taxonomy" id="1033008"/>
    <lineage>
        <taxon>Eukaryota</taxon>
        <taxon>Fungi</taxon>
        <taxon>Dikarya</taxon>
        <taxon>Basidiomycota</taxon>
        <taxon>Agaricomycotina</taxon>
        <taxon>Agaricomycetes</taxon>
        <taxon>Agaricomycetidae</taxon>
        <taxon>Agaricales</taxon>
        <taxon>Marasmiineae</taxon>
        <taxon>Mycenaceae</taxon>
        <taxon>Mycena</taxon>
    </lineage>
</organism>
<dbReference type="InterPro" id="IPR029058">
    <property type="entry name" value="AB_hydrolase_fold"/>
</dbReference>